<dbReference type="Proteomes" id="UP000761264">
    <property type="component" value="Unassembled WGS sequence"/>
</dbReference>
<protein>
    <recommendedName>
        <fullName evidence="2 5">Alanine dehydrogenase</fullName>
        <ecNumber evidence="2 5">1.4.1.1</ecNumber>
    </recommendedName>
</protein>
<keyword evidence="8" id="KW-0547">Nucleotide-binding</keyword>
<keyword evidence="12" id="KW-1185">Reference proteome</keyword>
<sequence>MLVGVPKEVKNHEYRVGLVPASVRELVHHGHKVTVETKAGEGIGFSDADYQAAGADVAPDADSVFAAAEMIVKVKEPQPAEYARLRDGQLLFTYLHLAPDLAQTKGLIDSGSIAIAYETVTSARGGLPLLAPMSEVAGRMSIQVGAHCLEKEQGGSGMLLGGVPGVAAAKVVIIGGGVSGTNAARMAMGMEAHVTVIDRSLERLYELDMQFGPMLNTIYSTVDAIERHVEGADLVVGAVLVPGAAAPKLVTRQMIRKMRPGSVLVDIAIDQGGCFETSRGTTHDAPTYIEEGAVHYCVTNMPGAVARTSTFALNNATMPFTLALANKGYRRALAEDEHLKRGLNVAGGKVAYKAVADAHDLPYVPAEEALGL</sequence>
<feature type="binding site" evidence="8">
    <location>
        <position position="134"/>
    </location>
    <ligand>
        <name>NAD(+)</name>
        <dbReference type="ChEBI" id="CHEBI:57540"/>
    </ligand>
</feature>
<feature type="binding site" evidence="8">
    <location>
        <begin position="267"/>
        <end position="270"/>
    </location>
    <ligand>
        <name>NAD(+)</name>
        <dbReference type="ChEBI" id="CHEBI:57540"/>
    </ligand>
</feature>
<dbReference type="GO" id="GO:0005886">
    <property type="term" value="C:plasma membrane"/>
    <property type="evidence" value="ECO:0007669"/>
    <property type="project" value="TreeGrafter"/>
</dbReference>
<dbReference type="SUPFAM" id="SSF51735">
    <property type="entry name" value="NAD(P)-binding Rossmann-fold domains"/>
    <property type="match status" value="1"/>
</dbReference>
<dbReference type="NCBIfam" id="TIGR00518">
    <property type="entry name" value="alaDH"/>
    <property type="match status" value="1"/>
</dbReference>
<dbReference type="GO" id="GO:0042853">
    <property type="term" value="P:L-alanine catabolic process"/>
    <property type="evidence" value="ECO:0007669"/>
    <property type="project" value="InterPro"/>
</dbReference>
<evidence type="ECO:0000256" key="8">
    <source>
        <dbReference type="PIRSR" id="PIRSR000183-3"/>
    </source>
</evidence>
<dbReference type="InterPro" id="IPR008141">
    <property type="entry name" value="Ala_DH"/>
</dbReference>
<gene>
    <name evidence="11" type="primary">ald</name>
    <name evidence="11" type="ORF">HBA54_02035</name>
</gene>
<accession>A0A967C1L1</accession>
<evidence type="ECO:0000259" key="10">
    <source>
        <dbReference type="SMART" id="SM01003"/>
    </source>
</evidence>
<keyword evidence="4 5" id="KW-0520">NAD</keyword>
<dbReference type="InterPro" id="IPR036291">
    <property type="entry name" value="NAD(P)-bd_dom_sf"/>
</dbReference>
<dbReference type="PANTHER" id="PTHR42795:SF1">
    <property type="entry name" value="ALANINE DEHYDROGENASE"/>
    <property type="match status" value="1"/>
</dbReference>
<feature type="binding site" evidence="8">
    <location>
        <position position="198"/>
    </location>
    <ligand>
        <name>NAD(+)</name>
        <dbReference type="ChEBI" id="CHEBI:57540"/>
    </ligand>
</feature>
<dbReference type="RefSeq" id="WP_167220796.1">
    <property type="nucleotide sequence ID" value="NZ_JAAQPH010000001.1"/>
</dbReference>
<feature type="active site" description="Proton donor/acceptor" evidence="6">
    <location>
        <position position="270"/>
    </location>
</feature>
<dbReference type="FunFam" id="3.40.50.720:FF:000049">
    <property type="entry name" value="Alanine dehydrogenase"/>
    <property type="match status" value="1"/>
</dbReference>
<dbReference type="GO" id="GO:0000166">
    <property type="term" value="F:nucleotide binding"/>
    <property type="evidence" value="ECO:0007669"/>
    <property type="project" value="UniProtKB-KW"/>
</dbReference>
<dbReference type="SMART" id="SM01002">
    <property type="entry name" value="AlaDh_PNT_C"/>
    <property type="match status" value="1"/>
</dbReference>
<feature type="binding site" evidence="8">
    <location>
        <position position="279"/>
    </location>
    <ligand>
        <name>NAD(+)</name>
        <dbReference type="ChEBI" id="CHEBI:57540"/>
    </ligand>
</feature>
<evidence type="ECO:0000313" key="11">
    <source>
        <dbReference type="EMBL" id="NIA67366.1"/>
    </source>
</evidence>
<dbReference type="PIRSF" id="PIRSF000183">
    <property type="entry name" value="Alanine_dh"/>
    <property type="match status" value="1"/>
</dbReference>
<dbReference type="SMART" id="SM01003">
    <property type="entry name" value="AlaDh_PNT_N"/>
    <property type="match status" value="1"/>
</dbReference>
<feature type="domain" description="Alanine dehydrogenase/pyridine nucleotide transhydrogenase N-terminal" evidence="10">
    <location>
        <begin position="4"/>
        <end position="137"/>
    </location>
</feature>
<feature type="binding site" evidence="7">
    <location>
        <position position="75"/>
    </location>
    <ligand>
        <name>substrate</name>
    </ligand>
</feature>
<dbReference type="EMBL" id="JAAQPH010000001">
    <property type="protein sequence ID" value="NIA67366.1"/>
    <property type="molecule type" value="Genomic_DNA"/>
</dbReference>
<feature type="binding site" evidence="8">
    <location>
        <begin position="239"/>
        <end position="240"/>
    </location>
    <ligand>
        <name>NAD(+)</name>
        <dbReference type="ChEBI" id="CHEBI:57540"/>
    </ligand>
</feature>
<name>A0A967C1L1_9PROT</name>
<dbReference type="PANTHER" id="PTHR42795">
    <property type="entry name" value="ALANINE DEHYDROGENASE"/>
    <property type="match status" value="1"/>
</dbReference>
<organism evidence="11 12">
    <name type="scientific">Pelagibius litoralis</name>
    <dbReference type="NCBI Taxonomy" id="374515"/>
    <lineage>
        <taxon>Bacteria</taxon>
        <taxon>Pseudomonadati</taxon>
        <taxon>Pseudomonadota</taxon>
        <taxon>Alphaproteobacteria</taxon>
        <taxon>Rhodospirillales</taxon>
        <taxon>Rhodovibrionaceae</taxon>
        <taxon>Pelagibius</taxon>
    </lineage>
</organism>
<dbReference type="Gene3D" id="3.40.50.720">
    <property type="entry name" value="NAD(P)-binding Rossmann-like Domain"/>
    <property type="match status" value="2"/>
</dbReference>
<comment type="catalytic activity">
    <reaction evidence="5">
        <text>L-alanine + NAD(+) + H2O = pyruvate + NH4(+) + NADH + H(+)</text>
        <dbReference type="Rhea" id="RHEA:18405"/>
        <dbReference type="ChEBI" id="CHEBI:15361"/>
        <dbReference type="ChEBI" id="CHEBI:15377"/>
        <dbReference type="ChEBI" id="CHEBI:15378"/>
        <dbReference type="ChEBI" id="CHEBI:28938"/>
        <dbReference type="ChEBI" id="CHEBI:57540"/>
        <dbReference type="ChEBI" id="CHEBI:57945"/>
        <dbReference type="ChEBI" id="CHEBI:57972"/>
        <dbReference type="EC" id="1.4.1.1"/>
    </reaction>
</comment>
<comment type="similarity">
    <text evidence="1 5">Belongs to the AlaDH/PNT family.</text>
</comment>
<dbReference type="InterPro" id="IPR007698">
    <property type="entry name" value="AlaDH/PNT_NAD(H)-bd"/>
</dbReference>
<proteinExistence type="inferred from homology"/>
<feature type="active site" description="Proton donor/acceptor" evidence="6">
    <location>
        <position position="96"/>
    </location>
</feature>
<keyword evidence="3 5" id="KW-0560">Oxidoreductase</keyword>
<dbReference type="Pfam" id="PF05222">
    <property type="entry name" value="AlaDh_PNT_N"/>
    <property type="match status" value="1"/>
</dbReference>
<feature type="binding site" evidence="7">
    <location>
        <position position="15"/>
    </location>
    <ligand>
        <name>substrate</name>
    </ligand>
</feature>
<dbReference type="EC" id="1.4.1.1" evidence="2 5"/>
<comment type="caution">
    <text evidence="11">The sequence shown here is derived from an EMBL/GenBank/DDBJ whole genome shotgun (WGS) entry which is preliminary data.</text>
</comment>
<evidence type="ECO:0000256" key="2">
    <source>
        <dbReference type="ARBA" id="ARBA00012897"/>
    </source>
</evidence>
<dbReference type="SUPFAM" id="SSF52283">
    <property type="entry name" value="Formate/glycerate dehydrogenase catalytic domain-like"/>
    <property type="match status" value="1"/>
</dbReference>
<feature type="binding site" evidence="8">
    <location>
        <position position="220"/>
    </location>
    <ligand>
        <name>NAD(+)</name>
        <dbReference type="ChEBI" id="CHEBI:57540"/>
    </ligand>
</feature>
<evidence type="ECO:0000313" key="12">
    <source>
        <dbReference type="Proteomes" id="UP000761264"/>
    </source>
</evidence>
<reference evidence="11" key="1">
    <citation type="submission" date="2020-03" db="EMBL/GenBank/DDBJ databases">
        <title>Genome of Pelagibius litoralis DSM 21314T.</title>
        <authorList>
            <person name="Wang G."/>
        </authorList>
    </citation>
    <scope>NUCLEOTIDE SEQUENCE</scope>
    <source>
        <strain evidence="11">DSM 21314</strain>
    </source>
</reference>
<dbReference type="CDD" id="cd05305">
    <property type="entry name" value="L-AlaDH"/>
    <property type="match status" value="1"/>
</dbReference>
<evidence type="ECO:0000256" key="3">
    <source>
        <dbReference type="ARBA" id="ARBA00023002"/>
    </source>
</evidence>
<dbReference type="GO" id="GO:0000286">
    <property type="term" value="F:alanine dehydrogenase activity"/>
    <property type="evidence" value="ECO:0007669"/>
    <property type="project" value="UniProtKB-UniRule"/>
</dbReference>
<evidence type="ECO:0000256" key="5">
    <source>
        <dbReference type="PIRNR" id="PIRNR000183"/>
    </source>
</evidence>
<dbReference type="InterPro" id="IPR007886">
    <property type="entry name" value="AlaDH/PNT_N"/>
</dbReference>
<evidence type="ECO:0000256" key="4">
    <source>
        <dbReference type="ARBA" id="ARBA00023027"/>
    </source>
</evidence>
<evidence type="ECO:0000256" key="6">
    <source>
        <dbReference type="PIRSR" id="PIRSR000183-1"/>
    </source>
</evidence>
<evidence type="ECO:0000256" key="7">
    <source>
        <dbReference type="PIRSR" id="PIRSR000183-2"/>
    </source>
</evidence>
<evidence type="ECO:0000256" key="1">
    <source>
        <dbReference type="ARBA" id="ARBA00005689"/>
    </source>
</evidence>
<feature type="domain" description="Alanine dehydrogenase/pyridine nucleotide transhydrogenase NAD(H)-binding" evidence="9">
    <location>
        <begin position="149"/>
        <end position="297"/>
    </location>
</feature>
<evidence type="ECO:0000259" key="9">
    <source>
        <dbReference type="SMART" id="SM01002"/>
    </source>
</evidence>
<feature type="binding site" evidence="8">
    <location>
        <begin position="298"/>
        <end position="301"/>
    </location>
    <ligand>
        <name>NAD(+)</name>
        <dbReference type="ChEBI" id="CHEBI:57540"/>
    </ligand>
</feature>
<feature type="binding site" evidence="8">
    <location>
        <position position="203"/>
    </location>
    <ligand>
        <name>NAD(+)</name>
        <dbReference type="ChEBI" id="CHEBI:57540"/>
    </ligand>
</feature>
<dbReference type="Pfam" id="PF01262">
    <property type="entry name" value="AlaDh_PNT_C"/>
    <property type="match status" value="1"/>
</dbReference>
<dbReference type="AlphaFoldDB" id="A0A967C1L1"/>